<dbReference type="GO" id="GO:0003677">
    <property type="term" value="F:DNA binding"/>
    <property type="evidence" value="ECO:0007669"/>
    <property type="project" value="UniProtKB-KW"/>
</dbReference>
<reference evidence="5 6" key="1">
    <citation type="submission" date="2019-09" db="EMBL/GenBank/DDBJ databases">
        <authorList>
            <person name="Chandra G."/>
            <person name="Truman W A."/>
        </authorList>
    </citation>
    <scope>NUCLEOTIDE SEQUENCE [LARGE SCALE GENOMIC DNA]</scope>
    <source>
        <strain evidence="5">PS659</strain>
    </source>
</reference>
<dbReference type="AlphaFoldDB" id="A0A5E6P0X6"/>
<evidence type="ECO:0000256" key="2">
    <source>
        <dbReference type="ARBA" id="ARBA00023125"/>
    </source>
</evidence>
<dbReference type="PANTHER" id="PTHR33204:SF18">
    <property type="entry name" value="TRANSCRIPTIONAL REGULATORY PROTEIN"/>
    <property type="match status" value="1"/>
</dbReference>
<dbReference type="InterPro" id="IPR036390">
    <property type="entry name" value="WH_DNA-bd_sf"/>
</dbReference>
<evidence type="ECO:0000256" key="3">
    <source>
        <dbReference type="ARBA" id="ARBA00023163"/>
    </source>
</evidence>
<dbReference type="Gene3D" id="1.10.10.10">
    <property type="entry name" value="Winged helix-like DNA-binding domain superfamily/Winged helix DNA-binding domain"/>
    <property type="match status" value="1"/>
</dbReference>
<evidence type="ECO:0000313" key="6">
    <source>
        <dbReference type="Proteomes" id="UP000326729"/>
    </source>
</evidence>
<dbReference type="EMBL" id="CABVGY010000001">
    <property type="protein sequence ID" value="VVM36848.1"/>
    <property type="molecule type" value="Genomic_DNA"/>
</dbReference>
<proteinExistence type="predicted"/>
<keyword evidence="3" id="KW-0804">Transcription</keyword>
<dbReference type="InterPro" id="IPR002577">
    <property type="entry name" value="HTH_HxlR"/>
</dbReference>
<dbReference type="PANTHER" id="PTHR33204">
    <property type="entry name" value="TRANSCRIPTIONAL REGULATOR, MARR FAMILY"/>
    <property type="match status" value="1"/>
</dbReference>
<name>A0A5E6P0X6_PSEFL</name>
<dbReference type="Pfam" id="PF01638">
    <property type="entry name" value="HxlR"/>
    <property type="match status" value="1"/>
</dbReference>
<accession>A0A5E6P0X6</accession>
<dbReference type="InterPro" id="IPR036388">
    <property type="entry name" value="WH-like_DNA-bd_sf"/>
</dbReference>
<dbReference type="Proteomes" id="UP000326729">
    <property type="component" value="Unassembled WGS sequence"/>
</dbReference>
<evidence type="ECO:0000256" key="1">
    <source>
        <dbReference type="ARBA" id="ARBA00023015"/>
    </source>
</evidence>
<feature type="domain" description="HTH hxlR-type" evidence="4">
    <location>
        <begin position="12"/>
        <end position="109"/>
    </location>
</feature>
<keyword evidence="1" id="KW-0805">Transcription regulation</keyword>
<evidence type="ECO:0000313" key="5">
    <source>
        <dbReference type="EMBL" id="VVM36848.1"/>
    </source>
</evidence>
<dbReference type="PROSITE" id="PS51118">
    <property type="entry name" value="HTH_HXLR"/>
    <property type="match status" value="1"/>
</dbReference>
<evidence type="ECO:0000259" key="4">
    <source>
        <dbReference type="PROSITE" id="PS51118"/>
    </source>
</evidence>
<keyword evidence="2" id="KW-0238">DNA-binding</keyword>
<protein>
    <submittedName>
        <fullName evidence="5">Putative HTH-type transcriptional regulator</fullName>
    </submittedName>
</protein>
<gene>
    <name evidence="5" type="ORF">PS659_00073</name>
</gene>
<dbReference type="SUPFAM" id="SSF46785">
    <property type="entry name" value="Winged helix' DNA-binding domain"/>
    <property type="match status" value="1"/>
</dbReference>
<dbReference type="RefSeq" id="WP_150714271.1">
    <property type="nucleotide sequence ID" value="NZ_CABVGY010000001.1"/>
</dbReference>
<organism evidence="5 6">
    <name type="scientific">Pseudomonas fluorescens</name>
    <dbReference type="NCBI Taxonomy" id="294"/>
    <lineage>
        <taxon>Bacteria</taxon>
        <taxon>Pseudomonadati</taxon>
        <taxon>Pseudomonadota</taxon>
        <taxon>Gammaproteobacteria</taxon>
        <taxon>Pseudomonadales</taxon>
        <taxon>Pseudomonadaceae</taxon>
        <taxon>Pseudomonas</taxon>
    </lineage>
</organism>
<sequence>MAQDTSSQGSECPVARTLEAIGDRWSLMIIRDAFDDIRRFSEFQKSLGVARNILAARLKTLVEVGVFDVQPASDGSAYKEYVLTDKGREIFPVVVSMRQWGERHLFRREETRSVLLDNASGQTLMPMEVRSSSGHTLGPFDCHRVRVVADES</sequence>
<dbReference type="OrthoDB" id="9807069at2"/>